<dbReference type="AlphaFoldDB" id="A0A3A1U3B8"/>
<evidence type="ECO:0000313" key="1">
    <source>
        <dbReference type="EMBL" id="RIX30873.1"/>
    </source>
</evidence>
<comment type="caution">
    <text evidence="1">The sequence shown here is derived from an EMBL/GenBank/DDBJ whole genome shotgun (WGS) entry which is preliminary data.</text>
</comment>
<proteinExistence type="predicted"/>
<dbReference type="OrthoDB" id="9858301at2"/>
<dbReference type="EMBL" id="QXTG01000001">
    <property type="protein sequence ID" value="RIX30873.1"/>
    <property type="molecule type" value="Genomic_DNA"/>
</dbReference>
<evidence type="ECO:0000313" key="2">
    <source>
        <dbReference type="Proteomes" id="UP000265742"/>
    </source>
</evidence>
<accession>A0A3A1U3B8</accession>
<keyword evidence="2" id="KW-1185">Reference proteome</keyword>
<dbReference type="RefSeq" id="WP_119481235.1">
    <property type="nucleotide sequence ID" value="NZ_QXTG01000001.1"/>
</dbReference>
<organism evidence="1 2">
    <name type="scientific">Amnibacterium setariae</name>
    <dbReference type="NCBI Taxonomy" id="2306585"/>
    <lineage>
        <taxon>Bacteria</taxon>
        <taxon>Bacillati</taxon>
        <taxon>Actinomycetota</taxon>
        <taxon>Actinomycetes</taxon>
        <taxon>Micrococcales</taxon>
        <taxon>Microbacteriaceae</taxon>
        <taxon>Amnibacterium</taxon>
    </lineage>
</organism>
<gene>
    <name evidence="1" type="ORF">D1781_05635</name>
</gene>
<reference evidence="2" key="1">
    <citation type="submission" date="2018-09" db="EMBL/GenBank/DDBJ databases">
        <authorList>
            <person name="Kim I."/>
        </authorList>
    </citation>
    <scope>NUCLEOTIDE SEQUENCE [LARGE SCALE GENOMIC DNA]</scope>
    <source>
        <strain evidence="2">DD4a</strain>
    </source>
</reference>
<sequence length="190" mass="20126">MLHRRPARLVLAGLLAIALVAAGLVLSLGPDREATRAYSSRHTFTSRVLDLCVDATARGTATGHRIGRGPFARWTDVRLTDPTITATGYALERGRCDRTRHVSLEATLQQTWSGPGGSGASIRTDVGPATRTLSQFNSGNPVRLPDRVFPGVVLAAGYPVEGEIIVEARVLSGSEGFGYRSGFTLDPAAG</sequence>
<protein>
    <submittedName>
        <fullName evidence="1">Uncharacterized protein</fullName>
    </submittedName>
</protein>
<dbReference type="Proteomes" id="UP000265742">
    <property type="component" value="Unassembled WGS sequence"/>
</dbReference>
<name>A0A3A1U3B8_9MICO</name>